<keyword evidence="2" id="KW-1185">Reference proteome</keyword>
<evidence type="ECO:0000256" key="1">
    <source>
        <dbReference type="SAM" id="MobiDB-lite"/>
    </source>
</evidence>
<name>A0A8B8KUE9_ABRPR</name>
<reference evidence="3" key="2">
    <citation type="submission" date="2025-08" db="UniProtKB">
        <authorList>
            <consortium name="RefSeq"/>
        </authorList>
    </citation>
    <scope>IDENTIFICATION</scope>
    <source>
        <tissue evidence="3">Young leaves</tissue>
    </source>
</reference>
<dbReference type="OrthoDB" id="778244at2759"/>
<feature type="region of interest" description="Disordered" evidence="1">
    <location>
        <begin position="229"/>
        <end position="251"/>
    </location>
</feature>
<dbReference type="RefSeq" id="XP_027346194.1">
    <property type="nucleotide sequence ID" value="XM_027490393.1"/>
</dbReference>
<dbReference type="GeneID" id="113858004"/>
<organism evidence="2 3">
    <name type="scientific">Abrus precatorius</name>
    <name type="common">Indian licorice</name>
    <name type="synonym">Glycine abrus</name>
    <dbReference type="NCBI Taxonomy" id="3816"/>
    <lineage>
        <taxon>Eukaryota</taxon>
        <taxon>Viridiplantae</taxon>
        <taxon>Streptophyta</taxon>
        <taxon>Embryophyta</taxon>
        <taxon>Tracheophyta</taxon>
        <taxon>Spermatophyta</taxon>
        <taxon>Magnoliopsida</taxon>
        <taxon>eudicotyledons</taxon>
        <taxon>Gunneridae</taxon>
        <taxon>Pentapetalae</taxon>
        <taxon>rosids</taxon>
        <taxon>fabids</taxon>
        <taxon>Fabales</taxon>
        <taxon>Fabaceae</taxon>
        <taxon>Papilionoideae</taxon>
        <taxon>50 kb inversion clade</taxon>
        <taxon>NPAAA clade</taxon>
        <taxon>indigoferoid/millettioid clade</taxon>
        <taxon>Abreae</taxon>
        <taxon>Abrus</taxon>
    </lineage>
</organism>
<dbReference type="GO" id="GO:0006950">
    <property type="term" value="P:response to stress"/>
    <property type="evidence" value="ECO:0007669"/>
    <property type="project" value="TreeGrafter"/>
</dbReference>
<accession>A0A8B8KUE9</accession>
<evidence type="ECO:0000313" key="2">
    <source>
        <dbReference type="Proteomes" id="UP000694853"/>
    </source>
</evidence>
<dbReference type="Proteomes" id="UP000694853">
    <property type="component" value="Unplaced"/>
</dbReference>
<dbReference type="InterPro" id="IPR053273">
    <property type="entry name" value="CST_Regulator"/>
</dbReference>
<dbReference type="GO" id="GO:0061908">
    <property type="term" value="C:phagophore"/>
    <property type="evidence" value="ECO:0007669"/>
    <property type="project" value="TreeGrafter"/>
</dbReference>
<gene>
    <name evidence="3" type="primary">LOC113858004</name>
</gene>
<dbReference type="AlphaFoldDB" id="A0A8B8KUE9"/>
<dbReference type="PANTHER" id="PTHR34659:SF8">
    <property type="entry name" value="(RAPE) HYPOTHETICAL PROTEIN"/>
    <property type="match status" value="1"/>
</dbReference>
<evidence type="ECO:0000313" key="3">
    <source>
        <dbReference type="RefSeq" id="XP_027346194.1"/>
    </source>
</evidence>
<dbReference type="KEGG" id="aprc:113858004"/>
<sequence>MITMDVKGITWVGNMYHKFENMCLEVEDMMYEDAVKYMKSQMQIVGKSVKKLYSDIMGDLLPPDEKEDTELPIDQYTNAGFCKKQFQFFKEKPVKDDIKQTTEDLRIDHDVDNEAIHTASYDGTCEISNENQNQNHGISASKLSSAEVTRLASEADSLNEIENASTKQFPSDQVLVRSAEEKEINMRSSSSCVALEEPVEQGHKTMQQDHLKLEQSCVMVNGHEIQLPPKAGGNLNNNKKKKQAFSLSKKSARKQEYKELAAWHEKSEKVKGYCMENLDPTLAEDQKKLLLPSVSEPDWELI</sequence>
<protein>
    <submittedName>
        <fullName evidence="3">Uncharacterized protein LOC113858004</fullName>
    </submittedName>
</protein>
<dbReference type="GO" id="GO:0005776">
    <property type="term" value="C:autophagosome"/>
    <property type="evidence" value="ECO:0007669"/>
    <property type="project" value="TreeGrafter"/>
</dbReference>
<dbReference type="PANTHER" id="PTHR34659">
    <property type="entry name" value="BNAA05G11610D PROTEIN"/>
    <property type="match status" value="1"/>
</dbReference>
<proteinExistence type="predicted"/>
<reference evidence="2" key="1">
    <citation type="journal article" date="2019" name="Toxins">
        <title>Detection of Abrin-Like and Prepropulchellin-Like Toxin Genes and Transcripts Using Whole Genome Sequencing and Full-Length Transcript Sequencing of Abrus precatorius.</title>
        <authorList>
            <person name="Hovde B.T."/>
            <person name="Daligault H.E."/>
            <person name="Hanschen E.R."/>
            <person name="Kunde Y.A."/>
            <person name="Johnson M.B."/>
            <person name="Starkenburg S.R."/>
            <person name="Johnson S.L."/>
        </authorList>
    </citation>
    <scope>NUCLEOTIDE SEQUENCE [LARGE SCALE GENOMIC DNA]</scope>
</reference>